<accession>A0A8H7RU57</accession>
<evidence type="ECO:0000313" key="6">
    <source>
        <dbReference type="EMBL" id="KAG2216282.1"/>
    </source>
</evidence>
<comment type="similarity">
    <text evidence="1">Belongs to the dymeclin family.</text>
</comment>
<feature type="region of interest" description="Disordered" evidence="5">
    <location>
        <begin position="1"/>
        <end position="93"/>
    </location>
</feature>
<protein>
    <recommendedName>
        <fullName evidence="2">Dymeclin</fullName>
    </recommendedName>
</protein>
<comment type="caution">
    <text evidence="6">The sequence shown here is derived from an EMBL/GenBank/DDBJ whole genome shotgun (WGS) entry which is preliminary data.</text>
</comment>
<feature type="compositionally biased region" description="Polar residues" evidence="5">
    <location>
        <begin position="49"/>
        <end position="63"/>
    </location>
</feature>
<evidence type="ECO:0000256" key="5">
    <source>
        <dbReference type="SAM" id="MobiDB-lite"/>
    </source>
</evidence>
<dbReference type="Proteomes" id="UP000646827">
    <property type="component" value="Unassembled WGS sequence"/>
</dbReference>
<keyword evidence="3" id="KW-0519">Myristate</keyword>
<dbReference type="PANTHER" id="PTHR12895">
    <property type="entry name" value="DYMECLIN"/>
    <property type="match status" value="1"/>
</dbReference>
<evidence type="ECO:0000256" key="1">
    <source>
        <dbReference type="ARBA" id="ARBA00010603"/>
    </source>
</evidence>
<dbReference type="InterPro" id="IPR019142">
    <property type="entry name" value="Dymeclin"/>
</dbReference>
<dbReference type="GO" id="GO:0007030">
    <property type="term" value="P:Golgi organization"/>
    <property type="evidence" value="ECO:0007669"/>
    <property type="project" value="TreeGrafter"/>
</dbReference>
<proteinExistence type="inferred from homology"/>
<sequence>MNSSQSNSPPPSLPTLSAPNKTLASNKPPRRQSTFSNSPTSTNSPLARSPTSPTISLTRTLSSDLPDITTTLSQLSPPPLLQQQQQQTSTANTIKQTIASTTSSFLRRPSSETLFNPAQTAALKTLASSVPLNSIDSSFWAALLKTSKFPSTHSTNDAYDLEMATVSLSIELAANNVRTRNFNKLVLHLLSQIQKIKETKPEYVVVMVMDHCQREGGSIPTEAYNALFLTRVFSKHFAGNLTNDEIIQQFEALDLEKLTINDQVKDDRRPRAEQLLDALLSLLINMDPNTNYSRYEFYVEVLNTLLVLLSTQLYRTKFTEKYKYNSDRADAVVAKLLENFIEQKFPPPQSSILASDIEGGNKKYHLISFKNLFALFCESLGIEERMLLFYVMLVENDSFRVYVLSRTDPETIYIPILKIIYEAVEGKTNYSQVYILLIVLLVLSQDDVNNETIQKIVRTTVAKIHFAWWYGNIGINQNIAIQFISPKANMSSTILDMHAYVAQRIISLFELISRRQQKFASKIAHENATNEHSPQDIAVYEDMLSLVLEIMNSVLHHRLKNNTQLVYALLLKREIFVPLRNHARLADLIKNIETVIDYFHARVSEANLKAPSTSEILDLIDQAARTWTPNRLGPIPDLKFQYEEEQDSREFFVPYVWALIHRRGFIYWTEEKSHILNEYRLMSGADDDLEALHDAPGRI</sequence>
<organism evidence="6 7">
    <name type="scientific">Circinella minor</name>
    <dbReference type="NCBI Taxonomy" id="1195481"/>
    <lineage>
        <taxon>Eukaryota</taxon>
        <taxon>Fungi</taxon>
        <taxon>Fungi incertae sedis</taxon>
        <taxon>Mucoromycota</taxon>
        <taxon>Mucoromycotina</taxon>
        <taxon>Mucoromycetes</taxon>
        <taxon>Mucorales</taxon>
        <taxon>Lichtheimiaceae</taxon>
        <taxon>Circinella</taxon>
    </lineage>
</organism>
<dbReference type="EMBL" id="JAEPRB010000428">
    <property type="protein sequence ID" value="KAG2216282.1"/>
    <property type="molecule type" value="Genomic_DNA"/>
</dbReference>
<feature type="compositionally biased region" description="Low complexity" evidence="5">
    <location>
        <begin position="69"/>
        <end position="90"/>
    </location>
</feature>
<keyword evidence="7" id="KW-1185">Reference proteome</keyword>
<feature type="compositionally biased region" description="Low complexity" evidence="5">
    <location>
        <begin position="33"/>
        <end position="45"/>
    </location>
</feature>
<dbReference type="Pfam" id="PF09742">
    <property type="entry name" value="Dymeclin"/>
    <property type="match status" value="3"/>
</dbReference>
<reference evidence="6 7" key="1">
    <citation type="submission" date="2020-12" db="EMBL/GenBank/DDBJ databases">
        <title>Metabolic potential, ecology and presence of endohyphal bacteria is reflected in genomic diversity of Mucoromycotina.</title>
        <authorList>
            <person name="Muszewska A."/>
            <person name="Okrasinska A."/>
            <person name="Steczkiewicz K."/>
            <person name="Drgas O."/>
            <person name="Orlowska M."/>
            <person name="Perlinska-Lenart U."/>
            <person name="Aleksandrzak-Piekarczyk T."/>
            <person name="Szatraj K."/>
            <person name="Zielenkiewicz U."/>
            <person name="Pilsyk S."/>
            <person name="Malc E."/>
            <person name="Mieczkowski P."/>
            <person name="Kruszewska J.S."/>
            <person name="Biernat P."/>
            <person name="Pawlowska J."/>
        </authorList>
    </citation>
    <scope>NUCLEOTIDE SEQUENCE [LARGE SCALE GENOMIC DNA]</scope>
    <source>
        <strain evidence="6 7">CBS 142.35</strain>
    </source>
</reference>
<keyword evidence="4" id="KW-0449">Lipoprotein</keyword>
<dbReference type="OrthoDB" id="10253409at2759"/>
<dbReference type="GO" id="GO:0005794">
    <property type="term" value="C:Golgi apparatus"/>
    <property type="evidence" value="ECO:0007669"/>
    <property type="project" value="TreeGrafter"/>
</dbReference>
<dbReference type="PANTHER" id="PTHR12895:SF9">
    <property type="entry name" value="DYMECLIN"/>
    <property type="match status" value="1"/>
</dbReference>
<evidence type="ECO:0000256" key="4">
    <source>
        <dbReference type="ARBA" id="ARBA00023288"/>
    </source>
</evidence>
<dbReference type="AlphaFoldDB" id="A0A8H7RU57"/>
<name>A0A8H7RU57_9FUNG</name>
<evidence type="ECO:0000313" key="7">
    <source>
        <dbReference type="Proteomes" id="UP000646827"/>
    </source>
</evidence>
<evidence type="ECO:0000256" key="3">
    <source>
        <dbReference type="ARBA" id="ARBA00022707"/>
    </source>
</evidence>
<gene>
    <name evidence="6" type="ORF">INT45_003913</name>
</gene>
<evidence type="ECO:0000256" key="2">
    <source>
        <dbReference type="ARBA" id="ARBA00015736"/>
    </source>
</evidence>